<dbReference type="Pfam" id="PF00651">
    <property type="entry name" value="BTB"/>
    <property type="match status" value="1"/>
</dbReference>
<dbReference type="Pfam" id="PF15881">
    <property type="entry name" value="DUF4734"/>
    <property type="match status" value="1"/>
</dbReference>
<evidence type="ECO:0000313" key="3">
    <source>
        <dbReference type="Proteomes" id="UP000008792"/>
    </source>
</evidence>
<dbReference type="InParanoid" id="B4LKU7"/>
<dbReference type="Pfam" id="PF07707">
    <property type="entry name" value="BACK"/>
    <property type="match status" value="1"/>
</dbReference>
<gene>
    <name evidence="2" type="primary">Dvir\GJ20687</name>
    <name evidence="2" type="ORF">Dvir_GJ20687</name>
</gene>
<organism evidence="2 3">
    <name type="scientific">Drosophila virilis</name>
    <name type="common">Fruit fly</name>
    <dbReference type="NCBI Taxonomy" id="7244"/>
    <lineage>
        <taxon>Eukaryota</taxon>
        <taxon>Metazoa</taxon>
        <taxon>Ecdysozoa</taxon>
        <taxon>Arthropoda</taxon>
        <taxon>Hexapoda</taxon>
        <taxon>Insecta</taxon>
        <taxon>Pterygota</taxon>
        <taxon>Neoptera</taxon>
        <taxon>Endopterygota</taxon>
        <taxon>Diptera</taxon>
        <taxon>Brachycera</taxon>
        <taxon>Muscomorpha</taxon>
        <taxon>Ephydroidea</taxon>
        <taxon>Drosophilidae</taxon>
        <taxon>Drosophila</taxon>
    </lineage>
</organism>
<dbReference type="InterPro" id="IPR000210">
    <property type="entry name" value="BTB/POZ_dom"/>
</dbReference>
<proteinExistence type="predicted"/>
<reference evidence="2 3" key="1">
    <citation type="journal article" date="2007" name="Nature">
        <title>Evolution of genes and genomes on the Drosophila phylogeny.</title>
        <authorList>
            <consortium name="Drosophila 12 Genomes Consortium"/>
            <person name="Clark A.G."/>
            <person name="Eisen M.B."/>
            <person name="Smith D.R."/>
            <person name="Bergman C.M."/>
            <person name="Oliver B."/>
            <person name="Markow T.A."/>
            <person name="Kaufman T.C."/>
            <person name="Kellis M."/>
            <person name="Gelbart W."/>
            <person name="Iyer V.N."/>
            <person name="Pollard D.A."/>
            <person name="Sackton T.B."/>
            <person name="Larracuente A.M."/>
            <person name="Singh N.D."/>
            <person name="Abad J.P."/>
            <person name="Abt D.N."/>
            <person name="Adryan B."/>
            <person name="Aguade M."/>
            <person name="Akashi H."/>
            <person name="Anderson W.W."/>
            <person name="Aquadro C.F."/>
            <person name="Ardell D.H."/>
            <person name="Arguello R."/>
            <person name="Artieri C.G."/>
            <person name="Barbash D.A."/>
            <person name="Barker D."/>
            <person name="Barsanti P."/>
            <person name="Batterham P."/>
            <person name="Batzoglou S."/>
            <person name="Begun D."/>
            <person name="Bhutkar A."/>
            <person name="Blanco E."/>
            <person name="Bosak S.A."/>
            <person name="Bradley R.K."/>
            <person name="Brand A.D."/>
            <person name="Brent M.R."/>
            <person name="Brooks A.N."/>
            <person name="Brown R.H."/>
            <person name="Butlin R.K."/>
            <person name="Caggese C."/>
            <person name="Calvi B.R."/>
            <person name="Bernardo de Carvalho A."/>
            <person name="Caspi A."/>
            <person name="Castrezana S."/>
            <person name="Celniker S.E."/>
            <person name="Chang J.L."/>
            <person name="Chapple C."/>
            <person name="Chatterji S."/>
            <person name="Chinwalla A."/>
            <person name="Civetta A."/>
            <person name="Clifton S.W."/>
            <person name="Comeron J.M."/>
            <person name="Costello J.C."/>
            <person name="Coyne J.A."/>
            <person name="Daub J."/>
            <person name="David R.G."/>
            <person name="Delcher A.L."/>
            <person name="Delehaunty K."/>
            <person name="Do C.B."/>
            <person name="Ebling H."/>
            <person name="Edwards K."/>
            <person name="Eickbush T."/>
            <person name="Evans J.D."/>
            <person name="Filipski A."/>
            <person name="Findeiss S."/>
            <person name="Freyhult E."/>
            <person name="Fulton L."/>
            <person name="Fulton R."/>
            <person name="Garcia A.C."/>
            <person name="Gardiner A."/>
            <person name="Garfield D.A."/>
            <person name="Garvin B.E."/>
            <person name="Gibson G."/>
            <person name="Gilbert D."/>
            <person name="Gnerre S."/>
            <person name="Godfrey J."/>
            <person name="Good R."/>
            <person name="Gotea V."/>
            <person name="Gravely B."/>
            <person name="Greenberg A.J."/>
            <person name="Griffiths-Jones S."/>
            <person name="Gross S."/>
            <person name="Guigo R."/>
            <person name="Gustafson E.A."/>
            <person name="Haerty W."/>
            <person name="Hahn M.W."/>
            <person name="Halligan D.L."/>
            <person name="Halpern A.L."/>
            <person name="Halter G.M."/>
            <person name="Han M.V."/>
            <person name="Heger A."/>
            <person name="Hillier L."/>
            <person name="Hinrichs A.S."/>
            <person name="Holmes I."/>
            <person name="Hoskins R.A."/>
            <person name="Hubisz M.J."/>
            <person name="Hultmark D."/>
            <person name="Huntley M.A."/>
            <person name="Jaffe D.B."/>
            <person name="Jagadeeshan S."/>
            <person name="Jeck W.R."/>
            <person name="Johnson J."/>
            <person name="Jones C.D."/>
            <person name="Jordan W.C."/>
            <person name="Karpen G.H."/>
            <person name="Kataoka E."/>
            <person name="Keightley P.D."/>
            <person name="Kheradpour P."/>
            <person name="Kirkness E.F."/>
            <person name="Koerich L.B."/>
            <person name="Kristiansen K."/>
            <person name="Kudrna D."/>
            <person name="Kulathinal R.J."/>
            <person name="Kumar S."/>
            <person name="Kwok R."/>
            <person name="Lander E."/>
            <person name="Langley C.H."/>
            <person name="Lapoint R."/>
            <person name="Lazzaro B.P."/>
            <person name="Lee S.J."/>
            <person name="Levesque L."/>
            <person name="Li R."/>
            <person name="Lin C.F."/>
            <person name="Lin M.F."/>
            <person name="Lindblad-Toh K."/>
            <person name="Llopart A."/>
            <person name="Long M."/>
            <person name="Low L."/>
            <person name="Lozovsky E."/>
            <person name="Lu J."/>
            <person name="Luo M."/>
            <person name="Machado C.A."/>
            <person name="Makalowski W."/>
            <person name="Marzo M."/>
            <person name="Matsuda M."/>
            <person name="Matzkin L."/>
            <person name="McAllister B."/>
            <person name="McBride C.S."/>
            <person name="McKernan B."/>
            <person name="McKernan K."/>
            <person name="Mendez-Lago M."/>
            <person name="Minx P."/>
            <person name="Mollenhauer M.U."/>
            <person name="Montooth K."/>
            <person name="Mount S.M."/>
            <person name="Mu X."/>
            <person name="Myers E."/>
            <person name="Negre B."/>
            <person name="Newfeld S."/>
            <person name="Nielsen R."/>
            <person name="Noor M.A."/>
            <person name="O'Grady P."/>
            <person name="Pachter L."/>
            <person name="Papaceit M."/>
            <person name="Parisi M.J."/>
            <person name="Parisi M."/>
            <person name="Parts L."/>
            <person name="Pedersen J.S."/>
            <person name="Pesole G."/>
            <person name="Phillippy A.M."/>
            <person name="Ponting C.P."/>
            <person name="Pop M."/>
            <person name="Porcelli D."/>
            <person name="Powell J.R."/>
            <person name="Prohaska S."/>
            <person name="Pruitt K."/>
            <person name="Puig M."/>
            <person name="Quesneville H."/>
            <person name="Ram K.R."/>
            <person name="Rand D."/>
            <person name="Rasmussen M.D."/>
            <person name="Reed L.K."/>
            <person name="Reenan R."/>
            <person name="Reily A."/>
            <person name="Remington K.A."/>
            <person name="Rieger T.T."/>
            <person name="Ritchie M.G."/>
            <person name="Robin C."/>
            <person name="Rogers Y.H."/>
            <person name="Rohde C."/>
            <person name="Rozas J."/>
            <person name="Rubenfield M.J."/>
            <person name="Ruiz A."/>
            <person name="Russo S."/>
            <person name="Salzberg S.L."/>
            <person name="Sanchez-Gracia A."/>
            <person name="Saranga D.J."/>
            <person name="Sato H."/>
            <person name="Schaeffer S.W."/>
            <person name="Schatz M.C."/>
            <person name="Schlenke T."/>
            <person name="Schwartz R."/>
            <person name="Segarra C."/>
            <person name="Singh R.S."/>
            <person name="Sirot L."/>
            <person name="Sirota M."/>
            <person name="Sisneros N.B."/>
            <person name="Smith C.D."/>
            <person name="Smith T.F."/>
            <person name="Spieth J."/>
            <person name="Stage D.E."/>
            <person name="Stark A."/>
            <person name="Stephan W."/>
            <person name="Strausberg R.L."/>
            <person name="Strempel S."/>
            <person name="Sturgill D."/>
            <person name="Sutton G."/>
            <person name="Sutton G.G."/>
            <person name="Tao W."/>
            <person name="Teichmann S."/>
            <person name="Tobari Y.N."/>
            <person name="Tomimura Y."/>
            <person name="Tsolas J.M."/>
            <person name="Valente V.L."/>
            <person name="Venter E."/>
            <person name="Venter J.C."/>
            <person name="Vicario S."/>
            <person name="Vieira F.G."/>
            <person name="Vilella A.J."/>
            <person name="Villasante A."/>
            <person name="Walenz B."/>
            <person name="Wang J."/>
            <person name="Wasserman M."/>
            <person name="Watts T."/>
            <person name="Wilson D."/>
            <person name="Wilson R.K."/>
            <person name="Wing R.A."/>
            <person name="Wolfner M.F."/>
            <person name="Wong A."/>
            <person name="Wong G.K."/>
            <person name="Wu C.I."/>
            <person name="Wu G."/>
            <person name="Yamamoto D."/>
            <person name="Yang H.P."/>
            <person name="Yang S.P."/>
            <person name="Yorke J.A."/>
            <person name="Yoshida K."/>
            <person name="Zdobnov E."/>
            <person name="Zhang P."/>
            <person name="Zhang Y."/>
            <person name="Zimin A.V."/>
            <person name="Baldwin J."/>
            <person name="Abdouelleil A."/>
            <person name="Abdulkadir J."/>
            <person name="Abebe A."/>
            <person name="Abera B."/>
            <person name="Abreu J."/>
            <person name="Acer S.C."/>
            <person name="Aftuck L."/>
            <person name="Alexander A."/>
            <person name="An P."/>
            <person name="Anderson E."/>
            <person name="Anderson S."/>
            <person name="Arachi H."/>
            <person name="Azer M."/>
            <person name="Bachantsang P."/>
            <person name="Barry A."/>
            <person name="Bayul T."/>
            <person name="Berlin A."/>
            <person name="Bessette D."/>
            <person name="Bloom T."/>
            <person name="Blye J."/>
            <person name="Boguslavskiy L."/>
            <person name="Bonnet C."/>
            <person name="Boukhgalter B."/>
            <person name="Bourzgui I."/>
            <person name="Brown A."/>
            <person name="Cahill P."/>
            <person name="Channer S."/>
            <person name="Cheshatsang Y."/>
            <person name="Chuda L."/>
            <person name="Citroen M."/>
            <person name="Collymore A."/>
            <person name="Cooke P."/>
            <person name="Costello M."/>
            <person name="D'Aco K."/>
            <person name="Daza R."/>
            <person name="De Haan G."/>
            <person name="DeGray S."/>
            <person name="DeMaso C."/>
            <person name="Dhargay N."/>
            <person name="Dooley K."/>
            <person name="Dooley E."/>
            <person name="Doricent M."/>
            <person name="Dorje P."/>
            <person name="Dorjee K."/>
            <person name="Dupes A."/>
            <person name="Elong R."/>
            <person name="Falk J."/>
            <person name="Farina A."/>
            <person name="Faro S."/>
            <person name="Ferguson D."/>
            <person name="Fisher S."/>
            <person name="Foley C.D."/>
            <person name="Franke A."/>
            <person name="Friedrich D."/>
            <person name="Gadbois L."/>
            <person name="Gearin G."/>
            <person name="Gearin C.R."/>
            <person name="Giannoukos G."/>
            <person name="Goode T."/>
            <person name="Graham J."/>
            <person name="Grandbois E."/>
            <person name="Grewal S."/>
            <person name="Gyaltsen K."/>
            <person name="Hafez N."/>
            <person name="Hagos B."/>
            <person name="Hall J."/>
            <person name="Henson C."/>
            <person name="Hollinger A."/>
            <person name="Honan T."/>
            <person name="Huard M.D."/>
            <person name="Hughes L."/>
            <person name="Hurhula B."/>
            <person name="Husby M.E."/>
            <person name="Kamat A."/>
            <person name="Kanga B."/>
            <person name="Kashin S."/>
            <person name="Khazanovich D."/>
            <person name="Kisner P."/>
            <person name="Lance K."/>
            <person name="Lara M."/>
            <person name="Lee W."/>
            <person name="Lennon N."/>
            <person name="Letendre F."/>
            <person name="LeVine R."/>
            <person name="Lipovsky A."/>
            <person name="Liu X."/>
            <person name="Liu J."/>
            <person name="Liu S."/>
            <person name="Lokyitsang T."/>
            <person name="Lokyitsang Y."/>
            <person name="Lubonja R."/>
            <person name="Lui A."/>
            <person name="MacDonald P."/>
            <person name="Magnisalis V."/>
            <person name="Maru K."/>
            <person name="Matthews C."/>
            <person name="McCusker W."/>
            <person name="McDonough S."/>
            <person name="Mehta T."/>
            <person name="Meldrim J."/>
            <person name="Meneus L."/>
            <person name="Mihai O."/>
            <person name="Mihalev A."/>
            <person name="Mihova T."/>
            <person name="Mittelman R."/>
            <person name="Mlenga V."/>
            <person name="Montmayeur A."/>
            <person name="Mulrain L."/>
            <person name="Navidi A."/>
            <person name="Naylor J."/>
            <person name="Negash T."/>
            <person name="Nguyen T."/>
            <person name="Nguyen N."/>
            <person name="Nicol R."/>
            <person name="Norbu C."/>
            <person name="Norbu N."/>
            <person name="Novod N."/>
            <person name="O'Neill B."/>
            <person name="Osman S."/>
            <person name="Markiewicz E."/>
            <person name="Oyono O.L."/>
            <person name="Patti C."/>
            <person name="Phunkhang P."/>
            <person name="Pierre F."/>
            <person name="Priest M."/>
            <person name="Raghuraman S."/>
            <person name="Rege F."/>
            <person name="Reyes R."/>
            <person name="Rise C."/>
            <person name="Rogov P."/>
            <person name="Ross K."/>
            <person name="Ryan E."/>
            <person name="Settipalli S."/>
            <person name="Shea T."/>
            <person name="Sherpa N."/>
            <person name="Shi L."/>
            <person name="Shih D."/>
            <person name="Sparrow T."/>
            <person name="Spaulding J."/>
            <person name="Stalker J."/>
            <person name="Stange-Thomann N."/>
            <person name="Stavropoulos S."/>
            <person name="Stone C."/>
            <person name="Strader C."/>
            <person name="Tesfaye S."/>
            <person name="Thomson T."/>
            <person name="Thoulutsang Y."/>
            <person name="Thoulutsang D."/>
            <person name="Topham K."/>
            <person name="Topping I."/>
            <person name="Tsamla T."/>
            <person name="Vassiliev H."/>
            <person name="Vo A."/>
            <person name="Wangchuk T."/>
            <person name="Wangdi T."/>
            <person name="Weiand M."/>
            <person name="Wilkinson J."/>
            <person name="Wilson A."/>
            <person name="Yadav S."/>
            <person name="Young G."/>
            <person name="Yu Q."/>
            <person name="Zembek L."/>
            <person name="Zhong D."/>
            <person name="Zimmer A."/>
            <person name="Zwirko Z."/>
            <person name="Jaffe D.B."/>
            <person name="Alvarez P."/>
            <person name="Brockman W."/>
            <person name="Butler J."/>
            <person name="Chin C."/>
            <person name="Gnerre S."/>
            <person name="Grabherr M."/>
            <person name="Kleber M."/>
            <person name="Mauceli E."/>
            <person name="MacCallum I."/>
        </authorList>
    </citation>
    <scope>NUCLEOTIDE SEQUENCE [LARGE SCALE GENOMIC DNA]</scope>
    <source>
        <strain evidence="3">Tucson 15010-1051.87</strain>
    </source>
</reference>
<keyword evidence="3" id="KW-1185">Reference proteome</keyword>
<dbReference type="PANTHER" id="PTHR22667:SF0">
    <property type="entry name" value="AT01380P-RELATED"/>
    <property type="match status" value="1"/>
</dbReference>
<dbReference type="SUPFAM" id="SSF54695">
    <property type="entry name" value="POZ domain"/>
    <property type="match status" value="1"/>
</dbReference>
<dbReference type="SMR" id="B4LKU7"/>
<dbReference type="EMBL" id="CH940648">
    <property type="protein sequence ID" value="EDW60751.2"/>
    <property type="molecule type" value="Genomic_DNA"/>
</dbReference>
<dbReference type="KEGG" id="dvi:6625643"/>
<dbReference type="Gene3D" id="1.25.40.420">
    <property type="match status" value="1"/>
</dbReference>
<dbReference type="InterPro" id="IPR031750">
    <property type="entry name" value="DUF4734"/>
</dbReference>
<dbReference type="AlphaFoldDB" id="B4LKU7"/>
<feature type="domain" description="BACK" evidence="1">
    <location>
        <begin position="205"/>
        <end position="307"/>
    </location>
</feature>
<dbReference type="SMART" id="SM00875">
    <property type="entry name" value="BACK"/>
    <property type="match status" value="1"/>
</dbReference>
<dbReference type="STRING" id="7244.B4LKU7"/>
<name>B4LKU7_DROVI</name>
<dbReference type="CDD" id="cd18186">
    <property type="entry name" value="BTB_POZ_ZBTB_KLHL-like"/>
    <property type="match status" value="1"/>
</dbReference>
<protein>
    <recommendedName>
        <fullName evidence="1">BACK domain-containing protein</fullName>
    </recommendedName>
</protein>
<dbReference type="InterPro" id="IPR011333">
    <property type="entry name" value="SKP1/BTB/POZ_sf"/>
</dbReference>
<accession>B4LKU7</accession>
<evidence type="ECO:0000259" key="1">
    <source>
        <dbReference type="SMART" id="SM00875"/>
    </source>
</evidence>
<dbReference type="InterPro" id="IPR011705">
    <property type="entry name" value="BACK"/>
</dbReference>
<dbReference type="Gene3D" id="3.30.710.10">
    <property type="entry name" value="Potassium Channel Kv1.1, Chain A"/>
    <property type="match status" value="1"/>
</dbReference>
<evidence type="ECO:0000313" key="2">
    <source>
        <dbReference type="EMBL" id="EDW60751.2"/>
    </source>
</evidence>
<dbReference type="PANTHER" id="PTHR22667">
    <property type="entry name" value="AT01380P-RELATED"/>
    <property type="match status" value="1"/>
</dbReference>
<dbReference type="HOGENOM" id="CLU_642936_0_0_1"/>
<sequence length="538" mass="62099">MNNKETDKCRPYLAHFSKDGLPVLVSSVKEFKTDLEPQLHNMAKAFANHRTSKLQHKLCVQKCAVNKRCTKKCIEERNKRLNEPILVDRVESRLEPIIRTIERGEDPDTIVMIELREFACSGIVLGSYSNFFAMCRGQTVIDLRKAPMTADTFEQIYKWMIRSNVAFLPKDVVRFVRAACFLEMQELLEQCYAMLDCDEFKEFWAFAVMYTSRYFHELYQINQAMATRISKSTLIIICSQEFLHLSEMQICALLRSSSLSVNSETELLYGVLHWLDVDWPARMACVGNVLKNIRFAYLAPKILCQLNGLDRDEMGPFGHVLDVFSRVQEKKKLIEDGIFYSTLVITLGGDTSKFKELPSARKELMVPRRWVQDTRCTYHRPVTKLCPNMRSISYEEFVTYSETLQESDTDYEQYILYPTDDNYCSTKLSTLFEQEQSLCGHSWSSNTSCCSDVSEVSDSCVWDSQSIKSWVRLESPISYQIDSISICSVSTGSEGQATPKMQISADKASTHWHESIKEFRPSAIWQKWESSLLTERNE</sequence>
<dbReference type="Proteomes" id="UP000008792">
    <property type="component" value="Unassembled WGS sequence"/>
</dbReference>
<dbReference type="OrthoDB" id="6350321at2759"/>